<accession>N6VP12</accession>
<feature type="coiled-coil region" evidence="4">
    <location>
        <begin position="367"/>
        <end position="457"/>
    </location>
</feature>
<keyword evidence="1 3" id="KW-0807">Transducer</keyword>
<sequence>MKKLREYDYRILIIVLLFGLLIYFLSKINDLLAILSVFIFSFVSLLCIRLFLLRDAEKIVKLIDIFEKERKIIDIKVRNKTCLILHKRVVELLNNIIKKEEALKEERQEISKTVKELLYAIKKLEEGDFSVRLDENRKRNLLQKTFNRALDKLAEVLENIRKEVLELNHQIVILKDETKKAKDSIDQIVDASQQVAEAATSQSSKLQEVASDVEETDKLAIKTENLSKEGVEIAIRASEKADEGMVKVENAVNSMKKISDVIDDLSKSIEELGEKSKKITEITTLIKDIAKQTGLLALNASIEAARAGEAGRGFTVVASEIKGLAEEIGKSVDDVNKTIEEIFEQIEKTVNLSNIGKKEVDSGVNVVNEVNDKFLEIKNTIDETKEKIEEIKESAGKTIRNMEKALKEVQEVASISEEFAATAEELSANAEEEKKALKEIEEVIIKLENVSRSVRDNLMRIKTTRNISVDEAKELINNKDYLFIYVVPRDKYLGKIPNSIYIPINELKNNLDKIPKDKKIVVYCNMGFTSPSAYWLLKKEGYDVYNMEGGIKAWKEKGYPIES</sequence>
<dbReference type="InterPro" id="IPR001763">
    <property type="entry name" value="Rhodanese-like_dom"/>
</dbReference>
<dbReference type="SUPFAM" id="SSF52821">
    <property type="entry name" value="Rhodanese/Cell cycle control phosphatase"/>
    <property type="match status" value="1"/>
</dbReference>
<evidence type="ECO:0000256" key="2">
    <source>
        <dbReference type="ARBA" id="ARBA00029447"/>
    </source>
</evidence>
<dbReference type="InterPro" id="IPR004090">
    <property type="entry name" value="Chemotax_Me-accpt_rcpt"/>
</dbReference>
<dbReference type="CDD" id="cd06225">
    <property type="entry name" value="HAMP"/>
    <property type="match status" value="1"/>
</dbReference>
<dbReference type="PROSITE" id="PS50111">
    <property type="entry name" value="CHEMOTAXIS_TRANSDUC_2"/>
    <property type="match status" value="1"/>
</dbReference>
<evidence type="ECO:0000313" key="10">
    <source>
        <dbReference type="Proteomes" id="UP000053695"/>
    </source>
</evidence>
<proteinExistence type="inferred from homology"/>
<organism evidence="9 10">
    <name type="scientific">Methanocaldococcus villosus KIN24-T80</name>
    <dbReference type="NCBI Taxonomy" id="1069083"/>
    <lineage>
        <taxon>Archaea</taxon>
        <taxon>Methanobacteriati</taxon>
        <taxon>Methanobacteriota</taxon>
        <taxon>Methanomada group</taxon>
        <taxon>Methanococci</taxon>
        <taxon>Methanococcales</taxon>
        <taxon>Methanocaldococcaceae</taxon>
        <taxon>Methanocaldococcus</taxon>
    </lineage>
</organism>
<dbReference type="SUPFAM" id="SSF58104">
    <property type="entry name" value="Methyl-accepting chemotaxis protein (MCP) signaling domain"/>
    <property type="match status" value="1"/>
</dbReference>
<evidence type="ECO:0000256" key="5">
    <source>
        <dbReference type="SAM" id="Phobius"/>
    </source>
</evidence>
<dbReference type="InterPro" id="IPR004089">
    <property type="entry name" value="MCPsignal_dom"/>
</dbReference>
<feature type="domain" description="Methyl-accepting transducer" evidence="6">
    <location>
        <begin position="177"/>
        <end position="434"/>
    </location>
</feature>
<keyword evidence="5" id="KW-0472">Membrane</keyword>
<dbReference type="InterPro" id="IPR003660">
    <property type="entry name" value="HAMP_dom"/>
</dbReference>
<name>N6VP12_9EURY</name>
<dbReference type="PRINTS" id="PR00260">
    <property type="entry name" value="CHEMTRNSDUCR"/>
</dbReference>
<dbReference type="GO" id="GO:0007165">
    <property type="term" value="P:signal transduction"/>
    <property type="evidence" value="ECO:0007669"/>
    <property type="project" value="UniProtKB-KW"/>
</dbReference>
<dbReference type="PATRIC" id="fig|1069083.5.peg.1372"/>
<feature type="domain" description="HAMP" evidence="8">
    <location>
        <begin position="108"/>
        <end position="158"/>
    </location>
</feature>
<feature type="coiled-coil region" evidence="4">
    <location>
        <begin position="89"/>
        <end position="116"/>
    </location>
</feature>
<dbReference type="AlphaFoldDB" id="N6VP12"/>
<feature type="coiled-coil region" evidence="4">
    <location>
        <begin position="143"/>
        <end position="177"/>
    </location>
</feature>
<keyword evidence="5" id="KW-1133">Transmembrane helix</keyword>
<feature type="transmembrane region" description="Helical" evidence="5">
    <location>
        <begin position="31"/>
        <end position="52"/>
    </location>
</feature>
<dbReference type="GO" id="GO:0016020">
    <property type="term" value="C:membrane"/>
    <property type="evidence" value="ECO:0007669"/>
    <property type="project" value="InterPro"/>
</dbReference>
<reference evidence="9 10" key="1">
    <citation type="journal article" date="2013" name="Genome Announc.">
        <title>Draft Genome Sequence of a Highly Flagellated, Fast-Swimming Archaeon, Methanocaldococcus villosus Strain KIN24-T80 (DSM 22612).</title>
        <authorList>
            <person name="Thennarasu S."/>
            <person name="Polireddy D."/>
            <person name="Antony A."/>
            <person name="Yada M.R."/>
            <person name="Algarawi S."/>
            <person name="Sivakumar N."/>
        </authorList>
    </citation>
    <scope>NUCLEOTIDE SEQUENCE [LARGE SCALE GENOMIC DNA]</scope>
    <source>
        <strain evidence="9 10">KIN24-T80</strain>
    </source>
</reference>
<gene>
    <name evidence="9" type="ORF">J422_07092</name>
</gene>
<protein>
    <submittedName>
        <fullName evidence="9">Methyl-accepting chemotaxis sensory transducer</fullName>
    </submittedName>
</protein>
<keyword evidence="10" id="KW-1185">Reference proteome</keyword>
<keyword evidence="4" id="KW-0175">Coiled coil</keyword>
<comment type="caution">
    <text evidence="9">The sequence shown here is derived from an EMBL/GenBank/DDBJ whole genome shotgun (WGS) entry which is preliminary data.</text>
</comment>
<dbReference type="CDD" id="cd00158">
    <property type="entry name" value="RHOD"/>
    <property type="match status" value="1"/>
</dbReference>
<dbReference type="STRING" id="1069083.GCA_000371805_01218"/>
<dbReference type="InterPro" id="IPR036873">
    <property type="entry name" value="Rhodanese-like_dom_sf"/>
</dbReference>
<keyword evidence="5" id="KW-0812">Transmembrane</keyword>
<dbReference type="GO" id="GO:0006935">
    <property type="term" value="P:chemotaxis"/>
    <property type="evidence" value="ECO:0007669"/>
    <property type="project" value="InterPro"/>
</dbReference>
<evidence type="ECO:0000256" key="1">
    <source>
        <dbReference type="ARBA" id="ARBA00023224"/>
    </source>
</evidence>
<evidence type="ECO:0000256" key="4">
    <source>
        <dbReference type="SAM" id="Coils"/>
    </source>
</evidence>
<evidence type="ECO:0000256" key="3">
    <source>
        <dbReference type="PROSITE-ProRule" id="PRU00284"/>
    </source>
</evidence>
<evidence type="ECO:0000259" key="8">
    <source>
        <dbReference type="PROSITE" id="PS50885"/>
    </source>
</evidence>
<dbReference type="Pfam" id="PF00581">
    <property type="entry name" value="Rhodanese"/>
    <property type="match status" value="1"/>
</dbReference>
<evidence type="ECO:0000313" key="9">
    <source>
        <dbReference type="EMBL" id="ENN95570.1"/>
    </source>
</evidence>
<dbReference type="Gene3D" id="3.40.250.10">
    <property type="entry name" value="Rhodanese-like domain"/>
    <property type="match status" value="1"/>
</dbReference>
<dbReference type="GO" id="GO:0004888">
    <property type="term" value="F:transmembrane signaling receptor activity"/>
    <property type="evidence" value="ECO:0007669"/>
    <property type="project" value="InterPro"/>
</dbReference>
<comment type="similarity">
    <text evidence="2">Belongs to the methyl-accepting chemotaxis (MCP) protein family.</text>
</comment>
<dbReference type="SMART" id="SM00450">
    <property type="entry name" value="RHOD"/>
    <property type="match status" value="1"/>
</dbReference>
<evidence type="ECO:0000259" key="6">
    <source>
        <dbReference type="PROSITE" id="PS50111"/>
    </source>
</evidence>
<dbReference type="Proteomes" id="UP000053695">
    <property type="component" value="Unassembled WGS sequence"/>
</dbReference>
<dbReference type="PANTHER" id="PTHR32089:SF112">
    <property type="entry name" value="LYSOZYME-LIKE PROTEIN-RELATED"/>
    <property type="match status" value="1"/>
</dbReference>
<dbReference type="Pfam" id="PF00015">
    <property type="entry name" value="MCPsignal"/>
    <property type="match status" value="1"/>
</dbReference>
<dbReference type="EMBL" id="APMM01000074">
    <property type="protein sequence ID" value="ENN95570.1"/>
    <property type="molecule type" value="Genomic_DNA"/>
</dbReference>
<evidence type="ECO:0000259" key="7">
    <source>
        <dbReference type="PROSITE" id="PS50206"/>
    </source>
</evidence>
<dbReference type="SMART" id="SM00283">
    <property type="entry name" value="MA"/>
    <property type="match status" value="1"/>
</dbReference>
<feature type="transmembrane region" description="Helical" evidence="5">
    <location>
        <begin position="7"/>
        <end position="25"/>
    </location>
</feature>
<feature type="domain" description="Rhodanese" evidence="7">
    <location>
        <begin position="494"/>
        <end position="563"/>
    </location>
</feature>
<dbReference type="PANTHER" id="PTHR32089">
    <property type="entry name" value="METHYL-ACCEPTING CHEMOTAXIS PROTEIN MCPB"/>
    <property type="match status" value="1"/>
</dbReference>
<dbReference type="Gene3D" id="1.10.287.950">
    <property type="entry name" value="Methyl-accepting chemotaxis protein"/>
    <property type="match status" value="1"/>
</dbReference>
<dbReference type="CDD" id="cd11386">
    <property type="entry name" value="MCP_signal"/>
    <property type="match status" value="1"/>
</dbReference>
<dbReference type="PROSITE" id="PS50206">
    <property type="entry name" value="RHODANESE_3"/>
    <property type="match status" value="1"/>
</dbReference>
<dbReference type="PROSITE" id="PS50885">
    <property type="entry name" value="HAMP"/>
    <property type="match status" value="1"/>
</dbReference>